<evidence type="ECO:0000256" key="6">
    <source>
        <dbReference type="SAM" id="MobiDB-lite"/>
    </source>
</evidence>
<name>A0A2K1X3M0_POPTR</name>
<evidence type="ECO:0000256" key="3">
    <source>
        <dbReference type="ARBA" id="ARBA00023125"/>
    </source>
</evidence>
<dbReference type="PROSITE" id="PS50888">
    <property type="entry name" value="BHLH"/>
    <property type="match status" value="1"/>
</dbReference>
<dbReference type="InterPro" id="IPR002912">
    <property type="entry name" value="ACT_dom"/>
</dbReference>
<accession>A0A2K1X3M0</accession>
<dbReference type="SUPFAM" id="SSF47459">
    <property type="entry name" value="HLH, helix-loop-helix DNA-binding domain"/>
    <property type="match status" value="1"/>
</dbReference>
<dbReference type="GO" id="GO:0010374">
    <property type="term" value="P:stomatal complex development"/>
    <property type="evidence" value="ECO:0000318"/>
    <property type="project" value="GO_Central"/>
</dbReference>
<feature type="region of interest" description="Disordered" evidence="6">
    <location>
        <begin position="141"/>
        <end position="224"/>
    </location>
</feature>
<evidence type="ECO:0000256" key="1">
    <source>
        <dbReference type="ARBA" id="ARBA00004123"/>
    </source>
</evidence>
<reference evidence="9 10" key="1">
    <citation type="journal article" date="2006" name="Science">
        <title>The genome of black cottonwood, Populus trichocarpa (Torr. &amp; Gray).</title>
        <authorList>
            <person name="Tuskan G.A."/>
            <person name="Difazio S."/>
            <person name="Jansson S."/>
            <person name="Bohlmann J."/>
            <person name="Grigoriev I."/>
            <person name="Hellsten U."/>
            <person name="Putnam N."/>
            <person name="Ralph S."/>
            <person name="Rombauts S."/>
            <person name="Salamov A."/>
            <person name="Schein J."/>
            <person name="Sterck L."/>
            <person name="Aerts A."/>
            <person name="Bhalerao R.R."/>
            <person name="Bhalerao R.P."/>
            <person name="Blaudez D."/>
            <person name="Boerjan W."/>
            <person name="Brun A."/>
            <person name="Brunner A."/>
            <person name="Busov V."/>
            <person name="Campbell M."/>
            <person name="Carlson J."/>
            <person name="Chalot M."/>
            <person name="Chapman J."/>
            <person name="Chen G.L."/>
            <person name="Cooper D."/>
            <person name="Coutinho P.M."/>
            <person name="Couturier J."/>
            <person name="Covert S."/>
            <person name="Cronk Q."/>
            <person name="Cunningham R."/>
            <person name="Davis J."/>
            <person name="Degroeve S."/>
            <person name="Dejardin A."/>
            <person name="Depamphilis C."/>
            <person name="Detter J."/>
            <person name="Dirks B."/>
            <person name="Dubchak I."/>
            <person name="Duplessis S."/>
            <person name="Ehlting J."/>
            <person name="Ellis B."/>
            <person name="Gendler K."/>
            <person name="Goodstein D."/>
            <person name="Gribskov M."/>
            <person name="Grimwood J."/>
            <person name="Groover A."/>
            <person name="Gunter L."/>
            <person name="Hamberger B."/>
            <person name="Heinze B."/>
            <person name="Helariutta Y."/>
            <person name="Henrissat B."/>
            <person name="Holligan D."/>
            <person name="Holt R."/>
            <person name="Huang W."/>
            <person name="Islam-Faridi N."/>
            <person name="Jones S."/>
            <person name="Jones-Rhoades M."/>
            <person name="Jorgensen R."/>
            <person name="Joshi C."/>
            <person name="Kangasjarvi J."/>
            <person name="Karlsson J."/>
            <person name="Kelleher C."/>
            <person name="Kirkpatrick R."/>
            <person name="Kirst M."/>
            <person name="Kohler A."/>
            <person name="Kalluri U."/>
            <person name="Larimer F."/>
            <person name="Leebens-Mack J."/>
            <person name="Leple J.C."/>
            <person name="Locascio P."/>
            <person name="Lou Y."/>
            <person name="Lucas S."/>
            <person name="Martin F."/>
            <person name="Montanini B."/>
            <person name="Napoli C."/>
            <person name="Nelson D.R."/>
            <person name="Nelson C."/>
            <person name="Nieminen K."/>
            <person name="Nilsson O."/>
            <person name="Pereda V."/>
            <person name="Peter G."/>
            <person name="Philippe R."/>
            <person name="Pilate G."/>
            <person name="Poliakov A."/>
            <person name="Razumovskaya J."/>
            <person name="Richardson P."/>
            <person name="Rinaldi C."/>
            <person name="Ritland K."/>
            <person name="Rouze P."/>
            <person name="Ryaboy D."/>
            <person name="Schmutz J."/>
            <person name="Schrader J."/>
            <person name="Segerman B."/>
            <person name="Shin H."/>
            <person name="Siddiqui A."/>
            <person name="Sterky F."/>
            <person name="Terry A."/>
            <person name="Tsai C.J."/>
            <person name="Uberbacher E."/>
            <person name="Unneberg P."/>
            <person name="Vahala J."/>
            <person name="Wall K."/>
            <person name="Wessler S."/>
            <person name="Yang G."/>
            <person name="Yin T."/>
            <person name="Douglas C."/>
            <person name="Marra M."/>
            <person name="Sandberg G."/>
            <person name="Van de Peer Y."/>
            <person name="Rokhsar D."/>
        </authorList>
    </citation>
    <scope>NUCLEOTIDE SEQUENCE [LARGE SCALE GENOMIC DNA]</scope>
    <source>
        <strain evidence="10">cv. Nisqually</strain>
    </source>
</reference>
<evidence type="ECO:0000256" key="2">
    <source>
        <dbReference type="ARBA" id="ARBA00023015"/>
    </source>
</evidence>
<feature type="compositionally biased region" description="Low complexity" evidence="6">
    <location>
        <begin position="186"/>
        <end position="196"/>
    </location>
</feature>
<feature type="compositionally biased region" description="Basic and acidic residues" evidence="6">
    <location>
        <begin position="215"/>
        <end position="224"/>
    </location>
</feature>
<keyword evidence="10" id="KW-1185">Reference proteome</keyword>
<evidence type="ECO:0000259" key="7">
    <source>
        <dbReference type="PROSITE" id="PS50888"/>
    </source>
</evidence>
<dbReference type="PANTHER" id="PTHR46684">
    <property type="entry name" value="TRANSCRIPTION FACTOR FAMA"/>
    <property type="match status" value="1"/>
</dbReference>
<evidence type="ECO:0000256" key="5">
    <source>
        <dbReference type="ARBA" id="ARBA00023242"/>
    </source>
</evidence>
<keyword evidence="2" id="KW-0805">Transcription regulation</keyword>
<keyword evidence="5" id="KW-0539">Nucleus</keyword>
<dbReference type="GO" id="GO:0003677">
    <property type="term" value="F:DNA binding"/>
    <property type="evidence" value="ECO:0007669"/>
    <property type="project" value="UniProtKB-KW"/>
</dbReference>
<dbReference type="EMBL" id="CM009306">
    <property type="protein sequence ID" value="PNS95377.1"/>
    <property type="molecule type" value="Genomic_DNA"/>
</dbReference>
<protein>
    <recommendedName>
        <fullName evidence="11">BHLH domain-containing protein</fullName>
    </recommendedName>
</protein>
<comment type="subcellular location">
    <subcellularLocation>
        <location evidence="1">Nucleus</location>
    </subcellularLocation>
</comment>
<evidence type="ECO:0000256" key="4">
    <source>
        <dbReference type="ARBA" id="ARBA00023163"/>
    </source>
</evidence>
<dbReference type="FunFam" id="4.10.280.10:FF:000050">
    <property type="entry name" value="Basic helix-loop-helix transcription factor"/>
    <property type="match status" value="1"/>
</dbReference>
<dbReference type="CDD" id="cd04873">
    <property type="entry name" value="ACT_UUR-ACR-like"/>
    <property type="match status" value="1"/>
</dbReference>
<feature type="domain" description="ACT" evidence="8">
    <location>
        <begin position="347"/>
        <end position="421"/>
    </location>
</feature>
<keyword evidence="4" id="KW-0804">Transcription</keyword>
<dbReference type="Pfam" id="PF00010">
    <property type="entry name" value="HLH"/>
    <property type="match status" value="1"/>
</dbReference>
<evidence type="ECO:0000313" key="10">
    <source>
        <dbReference type="Proteomes" id="UP000006729"/>
    </source>
</evidence>
<sequence>MFLLINQFTTMLFCSELDYLQASFAGLDYSLDHHLHQQQHHHELTKPRIGETSGDDDSNNGMIYYMLNNPHQHQPQMSSGFCTSTSFDKLSLADVMQFADFGPKLALNQTKISEEEIGIDPVYFLKFPVLNDKIEEQSLMVPQLGRENDERFTGVSSDENREGMAGEEGGVREDEEARLSDNNSVQLQLLGDQDLQNKNSKPGSKNKRKRPRTIKTSEEVESQRMTHIAVERNRRKQMNEHLRVLRSFMPGSYVQRGDQASIIGGAIEFVRELEQLLQCLESQKRRRLMEDSAVAIQQTHPPFFPPMPLPNDQMKTLDLETELREETAENKSCLADVEVKLVGFDAMIKILSRRRPGQLSKTIAALEDLQLNIHDTNITTIDQTVLYSFNVKIESESRFTAEDIASSVQHAFTFIHANSSM</sequence>
<dbReference type="CDD" id="cd11448">
    <property type="entry name" value="bHLH_AtFAMA_like"/>
    <property type="match status" value="1"/>
</dbReference>
<evidence type="ECO:0000313" key="9">
    <source>
        <dbReference type="EMBL" id="PNS95377.1"/>
    </source>
</evidence>
<dbReference type="InterPro" id="IPR011598">
    <property type="entry name" value="bHLH_dom"/>
</dbReference>
<feature type="domain" description="BHLH" evidence="7">
    <location>
        <begin position="222"/>
        <end position="273"/>
    </location>
</feature>
<dbReference type="SMART" id="SM00353">
    <property type="entry name" value="HLH"/>
    <property type="match status" value="1"/>
</dbReference>
<dbReference type="InterPro" id="IPR036638">
    <property type="entry name" value="HLH_DNA-bd_sf"/>
</dbReference>
<dbReference type="InterPro" id="IPR045865">
    <property type="entry name" value="ACT-like_dom_sf"/>
</dbReference>
<dbReference type="SUPFAM" id="SSF55021">
    <property type="entry name" value="ACT-like"/>
    <property type="match status" value="1"/>
</dbReference>
<organism evidence="9 10">
    <name type="scientific">Populus trichocarpa</name>
    <name type="common">Western balsam poplar</name>
    <name type="synonym">Populus balsamifera subsp. trichocarpa</name>
    <dbReference type="NCBI Taxonomy" id="3694"/>
    <lineage>
        <taxon>Eukaryota</taxon>
        <taxon>Viridiplantae</taxon>
        <taxon>Streptophyta</taxon>
        <taxon>Embryophyta</taxon>
        <taxon>Tracheophyta</taxon>
        <taxon>Spermatophyta</taxon>
        <taxon>Magnoliopsida</taxon>
        <taxon>eudicotyledons</taxon>
        <taxon>Gunneridae</taxon>
        <taxon>Pentapetalae</taxon>
        <taxon>rosids</taxon>
        <taxon>fabids</taxon>
        <taxon>Malpighiales</taxon>
        <taxon>Salicaceae</taxon>
        <taxon>Saliceae</taxon>
        <taxon>Populus</taxon>
    </lineage>
</organism>
<dbReference type="InterPro" id="IPR054502">
    <property type="entry name" value="bHLH-TF_ACT-like_plant"/>
</dbReference>
<keyword evidence="3" id="KW-0238">DNA-binding</keyword>
<feature type="compositionally biased region" description="Basic and acidic residues" evidence="6">
    <location>
        <begin position="146"/>
        <end position="179"/>
    </location>
</feature>
<dbReference type="STRING" id="3694.A0A2K1X3M0"/>
<dbReference type="SMR" id="A0A2K1X3M0"/>
<feature type="compositionally biased region" description="Basic residues" evidence="6">
    <location>
        <begin position="204"/>
        <end position="213"/>
    </location>
</feature>
<proteinExistence type="predicted"/>
<dbReference type="InParanoid" id="A0A2K1X3M0"/>
<dbReference type="Proteomes" id="UP000006729">
    <property type="component" value="Chromosome 17"/>
</dbReference>
<dbReference type="GO" id="GO:0046983">
    <property type="term" value="F:protein dimerization activity"/>
    <property type="evidence" value="ECO:0007669"/>
    <property type="project" value="InterPro"/>
</dbReference>
<dbReference type="Pfam" id="PF22754">
    <property type="entry name" value="bHLH-TF_ACT-like_plant"/>
    <property type="match status" value="1"/>
</dbReference>
<dbReference type="PANTHER" id="PTHR46684:SF6">
    <property type="entry name" value="TRANSCRIPTION FACTOR FAMA"/>
    <property type="match status" value="1"/>
</dbReference>
<dbReference type="PROSITE" id="PS51671">
    <property type="entry name" value="ACT"/>
    <property type="match status" value="1"/>
</dbReference>
<evidence type="ECO:0000259" key="8">
    <source>
        <dbReference type="PROSITE" id="PS51671"/>
    </source>
</evidence>
<dbReference type="GO" id="GO:0005634">
    <property type="term" value="C:nucleus"/>
    <property type="evidence" value="ECO:0000318"/>
    <property type="project" value="GO_Central"/>
</dbReference>
<dbReference type="Gene3D" id="4.10.280.10">
    <property type="entry name" value="Helix-loop-helix DNA-binding domain"/>
    <property type="match status" value="1"/>
</dbReference>
<dbReference type="GO" id="GO:0003700">
    <property type="term" value="F:DNA-binding transcription factor activity"/>
    <property type="evidence" value="ECO:0007669"/>
    <property type="project" value="InterPro"/>
</dbReference>
<gene>
    <name evidence="9" type="ORF">POPTR_017G054500</name>
</gene>
<dbReference type="AlphaFoldDB" id="A0A2K1X3M0"/>
<evidence type="ECO:0008006" key="11">
    <source>
        <dbReference type="Google" id="ProtNLM"/>
    </source>
</evidence>
<dbReference type="InterPro" id="IPR044283">
    <property type="entry name" value="FAMA/SPEECHLESS/MUTE-like"/>
</dbReference>
<dbReference type="GO" id="GO:0010052">
    <property type="term" value="P:guard cell differentiation"/>
    <property type="evidence" value="ECO:0007669"/>
    <property type="project" value="InterPro"/>
</dbReference>
<dbReference type="GO" id="GO:0045893">
    <property type="term" value="P:positive regulation of DNA-templated transcription"/>
    <property type="evidence" value="ECO:0000318"/>
    <property type="project" value="GO_Central"/>
</dbReference>
<dbReference type="FunCoup" id="A0A2K1X3M0">
    <property type="interactions" value="137"/>
</dbReference>